<accession>A0AAE9DK66</accession>
<dbReference type="GO" id="GO:0046872">
    <property type="term" value="F:metal ion binding"/>
    <property type="evidence" value="ECO:0007669"/>
    <property type="project" value="UniProtKB-KW"/>
</dbReference>
<keyword evidence="2" id="KW-0479">Metal-binding</keyword>
<comment type="similarity">
    <text evidence="4">Belongs to the globin family.</text>
</comment>
<dbReference type="PANTHER" id="PTHR46458">
    <property type="entry name" value="BLR2807 PROTEIN"/>
    <property type="match status" value="1"/>
</dbReference>
<dbReference type="EMBL" id="CP092621">
    <property type="protein sequence ID" value="UMM17265.1"/>
    <property type="molecule type" value="Genomic_DNA"/>
</dbReference>
<evidence type="ECO:0000256" key="3">
    <source>
        <dbReference type="ARBA" id="ARBA00023004"/>
    </source>
</evidence>
<keyword evidence="4" id="KW-0813">Transport</keyword>
<dbReference type="InterPro" id="IPR009050">
    <property type="entry name" value="Globin-like_sf"/>
</dbReference>
<dbReference type="InterPro" id="IPR000971">
    <property type="entry name" value="Globin"/>
</dbReference>
<feature type="domain" description="Globin" evidence="6">
    <location>
        <begin position="85"/>
        <end position="238"/>
    </location>
</feature>
<protein>
    <recommendedName>
        <fullName evidence="6">Globin domain-containing protein</fullName>
    </recommendedName>
</protein>
<evidence type="ECO:0000256" key="4">
    <source>
        <dbReference type="RuleBase" id="RU000356"/>
    </source>
</evidence>
<evidence type="ECO:0000313" key="7">
    <source>
        <dbReference type="EMBL" id="ULU05286.1"/>
    </source>
</evidence>
<evidence type="ECO:0000313" key="9">
    <source>
        <dbReference type="Proteomes" id="UP000827892"/>
    </source>
</evidence>
<dbReference type="CDD" id="cd01040">
    <property type="entry name" value="Mb-like"/>
    <property type="match status" value="1"/>
</dbReference>
<keyword evidence="4" id="KW-0561">Oxygen transport</keyword>
<dbReference type="EMBL" id="CP090892">
    <property type="protein sequence ID" value="ULU05286.1"/>
    <property type="molecule type" value="Genomic_DNA"/>
</dbReference>
<reference evidence="7 9" key="2">
    <citation type="submission" date="2022-05" db="EMBL/GenBank/DDBJ databases">
        <title>Chromosome-level reference genomes for two strains of Caenorhabditis briggsae: an improved platform for comparative genomics.</title>
        <authorList>
            <person name="Stevens L."/>
            <person name="Andersen E.C."/>
        </authorList>
    </citation>
    <scope>NUCLEOTIDE SEQUENCE [LARGE SCALE GENOMIC DNA]</scope>
    <source>
        <strain evidence="7">QX1410_ONT</strain>
        <tissue evidence="7">Whole-organism</tissue>
    </source>
</reference>
<dbReference type="PROSITE" id="PS01033">
    <property type="entry name" value="GLOBIN"/>
    <property type="match status" value="1"/>
</dbReference>
<dbReference type="Pfam" id="PF00042">
    <property type="entry name" value="Globin"/>
    <property type="match status" value="1"/>
</dbReference>
<dbReference type="SUPFAM" id="SSF46458">
    <property type="entry name" value="Globin-like"/>
    <property type="match status" value="1"/>
</dbReference>
<dbReference type="InterPro" id="IPR044399">
    <property type="entry name" value="Mb-like_M"/>
</dbReference>
<evidence type="ECO:0000256" key="2">
    <source>
        <dbReference type="ARBA" id="ARBA00022723"/>
    </source>
</evidence>
<organism evidence="7 9">
    <name type="scientific">Caenorhabditis briggsae</name>
    <dbReference type="NCBI Taxonomy" id="6238"/>
    <lineage>
        <taxon>Eukaryota</taxon>
        <taxon>Metazoa</taxon>
        <taxon>Ecdysozoa</taxon>
        <taxon>Nematoda</taxon>
        <taxon>Chromadorea</taxon>
        <taxon>Rhabditida</taxon>
        <taxon>Rhabditina</taxon>
        <taxon>Rhabditomorpha</taxon>
        <taxon>Rhabditoidea</taxon>
        <taxon>Rhabditidae</taxon>
        <taxon>Peloderinae</taxon>
        <taxon>Caenorhabditis</taxon>
    </lineage>
</organism>
<dbReference type="InterPro" id="IPR050532">
    <property type="entry name" value="Globin-like_OT"/>
</dbReference>
<gene>
    <name evidence="7" type="ORF">L3Y34_017772</name>
    <name evidence="8" type="ORF">L5515_013908</name>
</gene>
<evidence type="ECO:0000313" key="10">
    <source>
        <dbReference type="Proteomes" id="UP000829354"/>
    </source>
</evidence>
<dbReference type="PANTHER" id="PTHR46458:SF11">
    <property type="entry name" value="GLOBIN-LIKE PROTEIN 9"/>
    <property type="match status" value="1"/>
</dbReference>
<keyword evidence="1 4" id="KW-0349">Heme</keyword>
<name>A0AAE9DK66_CAEBR</name>
<dbReference type="GO" id="GO:0019825">
    <property type="term" value="F:oxygen binding"/>
    <property type="evidence" value="ECO:0007669"/>
    <property type="project" value="InterPro"/>
</dbReference>
<keyword evidence="3" id="KW-0408">Iron</keyword>
<dbReference type="InterPro" id="IPR012292">
    <property type="entry name" value="Globin/Proto"/>
</dbReference>
<reference evidence="8 10" key="1">
    <citation type="submission" date="2022-04" db="EMBL/GenBank/DDBJ databases">
        <title>Chromosome-level reference genomes for two strains of Caenorhabditis briggsae: an improved platform for comparative genomics.</title>
        <authorList>
            <person name="Stevens L."/>
            <person name="Andersen E."/>
        </authorList>
    </citation>
    <scope>NUCLEOTIDE SEQUENCE [LARGE SCALE GENOMIC DNA]</scope>
    <source>
        <strain evidence="8">VX34</strain>
        <tissue evidence="8">Whole-organism</tissue>
    </source>
</reference>
<sequence length="294" mass="33860">MWSPKQCLKHPEPSDDDPKDLRRRIHVQFRSFKMDELSTSPYQFRRTQSCRVTNKGPNGLARRGTQRGCSRSKSTRRGNLGTIASLTFSQKQALNLSWRLLKPQASACFRKIFLELEIASPKVKQIFYKAALVDAFNKDDDNTATLEVHIKLTTKFFDELLATLDDENEFVAKIRGIGSAHAILAKGSNFSSDIWERLGEIAMERVCSHEVVTKTREASRAWRTLIAILIDELRGGFEGELRQHRSQSQKRMMFSRRKSSSTDQIEMGKVEDEEELHSKLQQLRMDYNQTLPYT</sequence>
<dbReference type="Proteomes" id="UP000829354">
    <property type="component" value="Chromosome II"/>
</dbReference>
<proteinExistence type="inferred from homology"/>
<dbReference type="Gene3D" id="1.10.490.10">
    <property type="entry name" value="Globins"/>
    <property type="match status" value="1"/>
</dbReference>
<evidence type="ECO:0000313" key="8">
    <source>
        <dbReference type="EMBL" id="UMM17265.1"/>
    </source>
</evidence>
<feature type="region of interest" description="Disordered" evidence="5">
    <location>
        <begin position="1"/>
        <end position="21"/>
    </location>
</feature>
<dbReference type="AlphaFoldDB" id="A0AAE9DK66"/>
<feature type="region of interest" description="Disordered" evidence="5">
    <location>
        <begin position="53"/>
        <end position="76"/>
    </location>
</feature>
<dbReference type="GO" id="GO:0005344">
    <property type="term" value="F:oxygen carrier activity"/>
    <property type="evidence" value="ECO:0007669"/>
    <property type="project" value="UniProtKB-KW"/>
</dbReference>
<evidence type="ECO:0000256" key="1">
    <source>
        <dbReference type="ARBA" id="ARBA00022617"/>
    </source>
</evidence>
<dbReference type="GO" id="GO:0020037">
    <property type="term" value="F:heme binding"/>
    <property type="evidence" value="ECO:0007669"/>
    <property type="project" value="InterPro"/>
</dbReference>
<evidence type="ECO:0000256" key="5">
    <source>
        <dbReference type="SAM" id="MobiDB-lite"/>
    </source>
</evidence>
<evidence type="ECO:0000259" key="6">
    <source>
        <dbReference type="PROSITE" id="PS01033"/>
    </source>
</evidence>
<dbReference type="Proteomes" id="UP000827892">
    <property type="component" value="Chromosome II"/>
</dbReference>
<keyword evidence="10" id="KW-1185">Reference proteome</keyword>